<keyword evidence="3" id="KW-1185">Reference proteome</keyword>
<dbReference type="Proteomes" id="UP001529085">
    <property type="component" value="Unassembled WGS sequence"/>
</dbReference>
<protein>
    <submittedName>
        <fullName evidence="2">Uncharacterized protein</fullName>
    </submittedName>
</protein>
<feature type="transmembrane region" description="Helical" evidence="1">
    <location>
        <begin position="12"/>
        <end position="36"/>
    </location>
</feature>
<organism evidence="2 3">
    <name type="scientific">Winogradskyella marincola</name>
    <dbReference type="NCBI Taxonomy" id="3037795"/>
    <lineage>
        <taxon>Bacteria</taxon>
        <taxon>Pseudomonadati</taxon>
        <taxon>Bacteroidota</taxon>
        <taxon>Flavobacteriia</taxon>
        <taxon>Flavobacteriales</taxon>
        <taxon>Flavobacteriaceae</taxon>
        <taxon>Winogradskyella</taxon>
    </lineage>
</organism>
<evidence type="ECO:0000313" key="3">
    <source>
        <dbReference type="Proteomes" id="UP001529085"/>
    </source>
</evidence>
<name>A0ABT6FYX9_9FLAO</name>
<feature type="transmembrane region" description="Helical" evidence="1">
    <location>
        <begin position="48"/>
        <end position="66"/>
    </location>
</feature>
<comment type="caution">
    <text evidence="2">The sequence shown here is derived from an EMBL/GenBank/DDBJ whole genome shotgun (WGS) entry which is preliminary data.</text>
</comment>
<evidence type="ECO:0000256" key="1">
    <source>
        <dbReference type="SAM" id="Phobius"/>
    </source>
</evidence>
<proteinExistence type="predicted"/>
<gene>
    <name evidence="2" type="ORF">P7122_03895</name>
</gene>
<sequence>MKHGTIISESDRPIWQIPIAAFLFTAALGVFINIIYNAQLTDVSTRYIVNNLKTVILLTILGISFCSKKRIHIDIVNSRFRPTIEVGPIKIGKWNTIQDYEYVSVFHQALSDGSYIFEVNLWYDTNKHFKLYEEYDYKEAFLIAYDLSEELDIDLLDATVPNDYKWIDKEEWKDKINSV</sequence>
<accession>A0ABT6FYX9</accession>
<evidence type="ECO:0000313" key="2">
    <source>
        <dbReference type="EMBL" id="MDG4715003.1"/>
    </source>
</evidence>
<dbReference type="EMBL" id="JARSBN010000002">
    <property type="protein sequence ID" value="MDG4715003.1"/>
    <property type="molecule type" value="Genomic_DNA"/>
</dbReference>
<reference evidence="2 3" key="1">
    <citation type="submission" date="2023-03" db="EMBL/GenBank/DDBJ databases">
        <title>Strain YYF002 represents a novel species in the genus Winogradskyella isolated from seawater.</title>
        <authorList>
            <person name="Fu Z.-Y."/>
        </authorList>
    </citation>
    <scope>NUCLEOTIDE SEQUENCE [LARGE SCALE GENOMIC DNA]</scope>
    <source>
        <strain evidence="2 3">YYF002</strain>
    </source>
</reference>
<keyword evidence="1" id="KW-0472">Membrane</keyword>
<keyword evidence="1" id="KW-0812">Transmembrane</keyword>
<keyword evidence="1" id="KW-1133">Transmembrane helix</keyword>
<dbReference type="RefSeq" id="WP_278004471.1">
    <property type="nucleotide sequence ID" value="NZ_JARSBN010000002.1"/>
</dbReference>